<comment type="caution">
    <text evidence="2">The sequence shown here is derived from an EMBL/GenBank/DDBJ whole genome shotgun (WGS) entry which is preliminary data.</text>
</comment>
<keyword evidence="3" id="KW-1185">Reference proteome</keyword>
<feature type="compositionally biased region" description="Polar residues" evidence="1">
    <location>
        <begin position="131"/>
        <end position="175"/>
    </location>
</feature>
<dbReference type="Proteomes" id="UP000186806">
    <property type="component" value="Unassembled WGS sequence"/>
</dbReference>
<evidence type="ECO:0000256" key="1">
    <source>
        <dbReference type="SAM" id="MobiDB-lite"/>
    </source>
</evidence>
<evidence type="ECO:0008006" key="4">
    <source>
        <dbReference type="Google" id="ProtNLM"/>
    </source>
</evidence>
<evidence type="ECO:0000313" key="2">
    <source>
        <dbReference type="EMBL" id="OLO11397.1"/>
    </source>
</evidence>
<evidence type="ECO:0000313" key="3">
    <source>
        <dbReference type="Proteomes" id="UP000186806"/>
    </source>
</evidence>
<gene>
    <name evidence="2" type="ORF">BTW10_09930</name>
</gene>
<name>A0A1Q8TCI9_9GAMM</name>
<sequence length="200" mass="20420">MARIIPAGGGGLPVGVPLHLPLAQLPKNTVLLDGSAMPSWASTAVKTMYGDTLPDYRGRTPVGTDEGAGRVGASWAKTPGQGGGADQHQLGTNEMPSHDHGASASSDGYHGHSGSTDSSGNHRHPIDIKTSGGSNIGPQVGGENSSYSSNTGWAGNHNHSLSINGNGNHSHSISIGQRGGNAAHNNMQPSIAGRWVMKLK</sequence>
<organism evidence="2 3">
    <name type="scientific">Chromohalobacter japonicus</name>
    <dbReference type="NCBI Taxonomy" id="223900"/>
    <lineage>
        <taxon>Bacteria</taxon>
        <taxon>Pseudomonadati</taxon>
        <taxon>Pseudomonadota</taxon>
        <taxon>Gammaproteobacteria</taxon>
        <taxon>Oceanospirillales</taxon>
        <taxon>Halomonadaceae</taxon>
        <taxon>Chromohalobacter</taxon>
    </lineage>
</organism>
<dbReference type="EMBL" id="MSDQ01000024">
    <property type="protein sequence ID" value="OLO11397.1"/>
    <property type="molecule type" value="Genomic_DNA"/>
</dbReference>
<proteinExistence type="predicted"/>
<dbReference type="AlphaFoldDB" id="A0A1Q8TCI9"/>
<dbReference type="RefSeq" id="WP_075369283.1">
    <property type="nucleotide sequence ID" value="NZ_MSDQ01000024.1"/>
</dbReference>
<feature type="region of interest" description="Disordered" evidence="1">
    <location>
        <begin position="55"/>
        <end position="189"/>
    </location>
</feature>
<accession>A0A1Q8TCI9</accession>
<dbReference type="SUPFAM" id="SSF88874">
    <property type="entry name" value="Receptor-binding domain of short tail fibre protein gp12"/>
    <property type="match status" value="1"/>
</dbReference>
<reference evidence="2 3" key="1">
    <citation type="submission" date="2016-12" db="EMBL/GenBank/DDBJ databases">
        <title>Draft genome sequences of strains Salinicola socius SMB35, Salinicola sp. MH3R3-1 and Chromohalobacter sp. SMB17 from the Verkhnekamsk potash mining region of Russia.</title>
        <authorList>
            <person name="Mavrodi D.V."/>
            <person name="Olsson B.E."/>
            <person name="Korsakova E.S."/>
            <person name="Pyankova A."/>
            <person name="Mavrodi O.V."/>
            <person name="Plotnikova E.G."/>
        </authorList>
    </citation>
    <scope>NUCLEOTIDE SEQUENCE [LARGE SCALE GENOMIC DNA]</scope>
    <source>
        <strain evidence="2 3">SMB17</strain>
    </source>
</reference>
<protein>
    <recommendedName>
        <fullName evidence="4">Phage tail collar domain-containing protein</fullName>
    </recommendedName>
</protein>